<sequence length="150" mass="17311">MGLIKIIIILTLVLVSNMLKGQDVENEALYNTIMKLDKTYFTAYNECDMKTQSEFYDEDIEFYHDMGGLATDKAELLKSIEKNICGKVTRTLIEESVEVHPIKDFGAIQIGMHKFYNNQEPNAISKPTKFIVIWKKTNSKWLMSRVISLH</sequence>
<proteinExistence type="predicted"/>
<gene>
    <name evidence="2" type="ORF">SAMN05660866_02459</name>
</gene>
<evidence type="ECO:0000313" key="2">
    <source>
        <dbReference type="EMBL" id="SKB62651.1"/>
    </source>
</evidence>
<dbReference type="InterPro" id="IPR032710">
    <property type="entry name" value="NTF2-like_dom_sf"/>
</dbReference>
<evidence type="ECO:0000313" key="3">
    <source>
        <dbReference type="Proteomes" id="UP000190339"/>
    </source>
</evidence>
<feature type="domain" description="DUF4440" evidence="1">
    <location>
        <begin position="33"/>
        <end position="143"/>
    </location>
</feature>
<dbReference type="Gene3D" id="3.10.450.50">
    <property type="match status" value="1"/>
</dbReference>
<protein>
    <recommendedName>
        <fullName evidence="1">DUF4440 domain-containing protein</fullName>
    </recommendedName>
</protein>
<dbReference type="InterPro" id="IPR027843">
    <property type="entry name" value="DUF4440"/>
</dbReference>
<dbReference type="STRING" id="561365.SAMN05660866_02459"/>
<keyword evidence="3" id="KW-1185">Reference proteome</keyword>
<dbReference type="Proteomes" id="UP000190339">
    <property type="component" value="Unassembled WGS sequence"/>
</dbReference>
<reference evidence="3" key="1">
    <citation type="submission" date="2017-02" db="EMBL/GenBank/DDBJ databases">
        <authorList>
            <person name="Varghese N."/>
            <person name="Submissions S."/>
        </authorList>
    </citation>
    <scope>NUCLEOTIDE SEQUENCE [LARGE SCALE GENOMIC DNA]</scope>
    <source>
        <strain evidence="3">DSM 23546</strain>
    </source>
</reference>
<name>A0A1T5CTK7_9FLAO</name>
<accession>A0A1T5CTK7</accession>
<dbReference type="Pfam" id="PF14534">
    <property type="entry name" value="DUF4440"/>
    <property type="match status" value="1"/>
</dbReference>
<dbReference type="AlphaFoldDB" id="A0A1T5CTK7"/>
<organism evidence="2 3">
    <name type="scientific">Maribacter arcticus</name>
    <dbReference type="NCBI Taxonomy" id="561365"/>
    <lineage>
        <taxon>Bacteria</taxon>
        <taxon>Pseudomonadati</taxon>
        <taxon>Bacteroidota</taxon>
        <taxon>Flavobacteriia</taxon>
        <taxon>Flavobacteriales</taxon>
        <taxon>Flavobacteriaceae</taxon>
        <taxon>Maribacter</taxon>
    </lineage>
</organism>
<dbReference type="OrthoDB" id="1357763at2"/>
<evidence type="ECO:0000259" key="1">
    <source>
        <dbReference type="Pfam" id="PF14534"/>
    </source>
</evidence>
<dbReference type="SUPFAM" id="SSF54427">
    <property type="entry name" value="NTF2-like"/>
    <property type="match status" value="1"/>
</dbReference>
<dbReference type="RefSeq" id="WP_079512906.1">
    <property type="nucleotide sequence ID" value="NZ_JBALTT010000008.1"/>
</dbReference>
<dbReference type="EMBL" id="FUYL01000007">
    <property type="protein sequence ID" value="SKB62651.1"/>
    <property type="molecule type" value="Genomic_DNA"/>
</dbReference>